<dbReference type="RefSeq" id="WP_158274878.1">
    <property type="nucleotide sequence ID" value="NZ_QGGI01000017.1"/>
</dbReference>
<reference evidence="2 3" key="1">
    <citation type="submission" date="2018-05" db="EMBL/GenBank/DDBJ databases">
        <title>Genomic Encyclopedia of Type Strains, Phase IV (KMG-IV): sequencing the most valuable type-strain genomes for metagenomic binning, comparative biology and taxonomic classification.</title>
        <authorList>
            <person name="Goeker M."/>
        </authorList>
    </citation>
    <scope>NUCLEOTIDE SEQUENCE [LARGE SCALE GENOMIC DNA]</scope>
    <source>
        <strain evidence="2 3">DSM 24906</strain>
    </source>
</reference>
<accession>A0AA45HHZ3</accession>
<keyword evidence="3" id="KW-1185">Reference proteome</keyword>
<evidence type="ECO:0000313" key="2">
    <source>
        <dbReference type="EMBL" id="PWJ88743.1"/>
    </source>
</evidence>
<dbReference type="InterPro" id="IPR008136">
    <property type="entry name" value="CinA_C"/>
</dbReference>
<gene>
    <name evidence="2" type="ORF">C7380_11733</name>
</gene>
<sequence length="319" mass="37036">MKIINIVNKKQIDNIKFNQNQILYIDSIEILKEFFLHISSNYNEKMIPINKIYDKIDIENIMIPDKCKILDNFGYLNFKLDNFLIIYDKINCKQYKEYTIFGYCEDNILIEDFILKNEIVELIDLKFKNNQLNIKLKTNLNIQFIFDLYYKYHNIIFYENTMTQILINKLKQVNYTISTAESCTGGMISSQLVDYPGVSDIFLGSIISYSNKIKKQVLGVKKITLEKYGAVSSECVKEMVDGLYKIMHTDVCISVSGIAGPGGGTFLKPVGTVYFAFKIKKQIIVKNKLFSGNREEIREKSKNYAIYFLTQHLMSIEEG</sequence>
<feature type="domain" description="CinA C-terminal" evidence="1">
    <location>
        <begin position="161"/>
        <end position="312"/>
    </location>
</feature>
<dbReference type="NCBIfam" id="TIGR00199">
    <property type="entry name" value="PncC_domain"/>
    <property type="match status" value="1"/>
</dbReference>
<comment type="caution">
    <text evidence="2">The sequence shown here is derived from an EMBL/GenBank/DDBJ whole genome shotgun (WGS) entry which is preliminary data.</text>
</comment>
<dbReference type="AlphaFoldDB" id="A0AA45HHZ3"/>
<evidence type="ECO:0000259" key="1">
    <source>
        <dbReference type="Pfam" id="PF02464"/>
    </source>
</evidence>
<dbReference type="Gene3D" id="3.90.950.20">
    <property type="entry name" value="CinA-like"/>
    <property type="match status" value="1"/>
</dbReference>
<proteinExistence type="predicted"/>
<dbReference type="InterPro" id="IPR036653">
    <property type="entry name" value="CinA-like_C"/>
</dbReference>
<evidence type="ECO:0000313" key="3">
    <source>
        <dbReference type="Proteomes" id="UP000245921"/>
    </source>
</evidence>
<dbReference type="Proteomes" id="UP000245921">
    <property type="component" value="Unassembled WGS sequence"/>
</dbReference>
<name>A0AA45HHZ3_9BACT</name>
<dbReference type="SUPFAM" id="SSF142433">
    <property type="entry name" value="CinA-like"/>
    <property type="match status" value="1"/>
</dbReference>
<dbReference type="EMBL" id="QGGI01000017">
    <property type="protein sequence ID" value="PWJ88743.1"/>
    <property type="molecule type" value="Genomic_DNA"/>
</dbReference>
<organism evidence="2 3">
    <name type="scientific">Oceanotoga teriensis</name>
    <dbReference type="NCBI Taxonomy" id="515440"/>
    <lineage>
        <taxon>Bacteria</taxon>
        <taxon>Thermotogati</taxon>
        <taxon>Thermotogota</taxon>
        <taxon>Thermotogae</taxon>
        <taxon>Petrotogales</taxon>
        <taxon>Petrotogaceae</taxon>
        <taxon>Oceanotoga</taxon>
    </lineage>
</organism>
<protein>
    <submittedName>
        <fullName evidence="2">PncC family amidohydrolase</fullName>
    </submittedName>
</protein>
<dbReference type="Pfam" id="PF02464">
    <property type="entry name" value="CinA"/>
    <property type="match status" value="1"/>
</dbReference>